<proteinExistence type="predicted"/>
<sequence>MKKYQKLKKYKVEQWQSIFWPVSKNPSGSHDLRGMNLLRLTELIALDEAGNWEVTESLIPTTRKFLIKFHGGLYNPGWYVQGFTQIEVMHYIKATCHLISRKAI</sequence>
<dbReference type="AlphaFoldDB" id="A0AA38HHV6"/>
<name>A0AA38HHV6_9CUCU</name>
<comment type="caution">
    <text evidence="1">The sequence shown here is derived from an EMBL/GenBank/DDBJ whole genome shotgun (WGS) entry which is preliminary data.</text>
</comment>
<dbReference type="Proteomes" id="UP001168821">
    <property type="component" value="Unassembled WGS sequence"/>
</dbReference>
<dbReference type="EMBL" id="JALNTZ010003648">
    <property type="protein sequence ID" value="KAJ3616322.1"/>
    <property type="molecule type" value="Genomic_DNA"/>
</dbReference>
<evidence type="ECO:0000313" key="2">
    <source>
        <dbReference type="Proteomes" id="UP001168821"/>
    </source>
</evidence>
<reference evidence="1" key="1">
    <citation type="journal article" date="2023" name="G3 (Bethesda)">
        <title>Whole genome assemblies of Zophobas morio and Tenebrio molitor.</title>
        <authorList>
            <person name="Kaur S."/>
            <person name="Stinson S.A."/>
            <person name="diCenzo G.C."/>
        </authorList>
    </citation>
    <scope>NUCLEOTIDE SEQUENCE</scope>
    <source>
        <strain evidence="1">QUZm001</strain>
    </source>
</reference>
<accession>A0AA38HHV6</accession>
<organism evidence="1 2">
    <name type="scientific">Zophobas morio</name>
    <dbReference type="NCBI Taxonomy" id="2755281"/>
    <lineage>
        <taxon>Eukaryota</taxon>
        <taxon>Metazoa</taxon>
        <taxon>Ecdysozoa</taxon>
        <taxon>Arthropoda</taxon>
        <taxon>Hexapoda</taxon>
        <taxon>Insecta</taxon>
        <taxon>Pterygota</taxon>
        <taxon>Neoptera</taxon>
        <taxon>Endopterygota</taxon>
        <taxon>Coleoptera</taxon>
        <taxon>Polyphaga</taxon>
        <taxon>Cucujiformia</taxon>
        <taxon>Tenebrionidae</taxon>
        <taxon>Zophobas</taxon>
    </lineage>
</organism>
<gene>
    <name evidence="1" type="ORF">Zmor_011934</name>
</gene>
<evidence type="ECO:0000313" key="1">
    <source>
        <dbReference type="EMBL" id="KAJ3616322.1"/>
    </source>
</evidence>
<keyword evidence="2" id="KW-1185">Reference proteome</keyword>
<protein>
    <submittedName>
        <fullName evidence="1">Uncharacterized protein</fullName>
    </submittedName>
</protein>